<feature type="transmembrane region" description="Helical" evidence="1">
    <location>
        <begin position="7"/>
        <end position="31"/>
    </location>
</feature>
<keyword evidence="1" id="KW-0472">Membrane</keyword>
<feature type="transmembrane region" description="Helical" evidence="1">
    <location>
        <begin position="51"/>
        <end position="69"/>
    </location>
</feature>
<reference evidence="3" key="1">
    <citation type="submission" date="2024-04" db="EMBL/GenBank/DDBJ databases">
        <authorList>
            <person name="Shaw F."/>
            <person name="Minotto A."/>
        </authorList>
    </citation>
    <scope>NUCLEOTIDE SEQUENCE [LARGE SCALE GENOMIC DNA]</scope>
</reference>
<feature type="transmembrane region" description="Helical" evidence="1">
    <location>
        <begin position="81"/>
        <end position="101"/>
    </location>
</feature>
<sequence length="227" mass="25491">MVSKVLLGCWAFVDVWLLAAGVLSLIMSLVWKAPNLMINFTMDASELTAGTALGIMLLITFAISIFAIVQRNHVTGGLVLLNWVLIADSIAVIVIGTYIWFSTLQERNHYFGVWQSTTPDVRIQIQEKFQCCGYFLQNDTVEFTGFCANKTFVDTLVNATDPDQFRCVRPITAFTDPMLNNIFSTIYGFMAILICLFLASICIINKRMEAERFKRIDTKRGGGRAFV</sequence>
<evidence type="ECO:0000313" key="2">
    <source>
        <dbReference type="EMBL" id="CAL1704023.1"/>
    </source>
</evidence>
<dbReference type="Proteomes" id="UP001497453">
    <property type="component" value="Chromosome 3"/>
</dbReference>
<evidence type="ECO:0000313" key="3">
    <source>
        <dbReference type="Proteomes" id="UP001497453"/>
    </source>
</evidence>
<evidence type="ECO:0000256" key="1">
    <source>
        <dbReference type="SAM" id="Phobius"/>
    </source>
</evidence>
<keyword evidence="1" id="KW-1133">Transmembrane helix</keyword>
<keyword evidence="3" id="KW-1185">Reference proteome</keyword>
<evidence type="ECO:0008006" key="4">
    <source>
        <dbReference type="Google" id="ProtNLM"/>
    </source>
</evidence>
<gene>
    <name evidence="2" type="ORF">GFSPODELE1_LOCUS4818</name>
</gene>
<protein>
    <recommendedName>
        <fullName evidence="4">Tetraspanin</fullName>
    </recommendedName>
</protein>
<organism evidence="2 3">
    <name type="scientific">Somion occarium</name>
    <dbReference type="NCBI Taxonomy" id="3059160"/>
    <lineage>
        <taxon>Eukaryota</taxon>
        <taxon>Fungi</taxon>
        <taxon>Dikarya</taxon>
        <taxon>Basidiomycota</taxon>
        <taxon>Agaricomycotina</taxon>
        <taxon>Agaricomycetes</taxon>
        <taxon>Polyporales</taxon>
        <taxon>Cerrenaceae</taxon>
        <taxon>Somion</taxon>
    </lineage>
</organism>
<name>A0ABP1DAD1_9APHY</name>
<keyword evidence="1" id="KW-0812">Transmembrane</keyword>
<accession>A0ABP1DAD1</accession>
<dbReference type="EMBL" id="OZ037946">
    <property type="protein sequence ID" value="CAL1704023.1"/>
    <property type="molecule type" value="Genomic_DNA"/>
</dbReference>
<proteinExistence type="predicted"/>
<feature type="transmembrane region" description="Helical" evidence="1">
    <location>
        <begin position="186"/>
        <end position="205"/>
    </location>
</feature>